<keyword evidence="1 2" id="KW-0808">Transferase</keyword>
<evidence type="ECO:0000256" key="1">
    <source>
        <dbReference type="ARBA" id="ARBA00022679"/>
    </source>
</evidence>
<feature type="transmembrane region" description="Helical" evidence="3">
    <location>
        <begin position="143"/>
        <end position="166"/>
    </location>
</feature>
<sequence length="239" mass="24416">MRAAPDRPRPRLRPRPLGAGASLVYLSATALWLLAARPPALPWLGLAALAVAAAGLYLPGLANQISLGRAYLAGPALGLGATRALLPLALVILLAAATDLADGFAARRWEKPTRLGGALDPVVDGLLFGSAGVGLALAALYPLWLAVVVILRYLLPALGGGLLLLFGRQPVLKHTPAGQASTAAIALLLIGLAAWVALGRDARWLLLAAEVVIPLSAAAALLNLAWVNRSALSAGPVHG</sequence>
<name>A0A934KDE8_9BACT</name>
<keyword evidence="3" id="KW-0812">Transmembrane</keyword>
<dbReference type="EMBL" id="JAEKNQ010000057">
    <property type="protein sequence ID" value="MBJ7604404.1"/>
    <property type="molecule type" value="Genomic_DNA"/>
</dbReference>
<feature type="transmembrane region" description="Helical" evidence="3">
    <location>
        <begin position="204"/>
        <end position="226"/>
    </location>
</feature>
<dbReference type="GO" id="GO:0008654">
    <property type="term" value="P:phospholipid biosynthetic process"/>
    <property type="evidence" value="ECO:0007669"/>
    <property type="project" value="InterPro"/>
</dbReference>
<dbReference type="Gene3D" id="1.20.120.1760">
    <property type="match status" value="1"/>
</dbReference>
<dbReference type="GO" id="GO:0016020">
    <property type="term" value="C:membrane"/>
    <property type="evidence" value="ECO:0007669"/>
    <property type="project" value="InterPro"/>
</dbReference>
<dbReference type="InterPro" id="IPR048254">
    <property type="entry name" value="CDP_ALCOHOL_P_TRANSF_CS"/>
</dbReference>
<feature type="transmembrane region" description="Helical" evidence="3">
    <location>
        <begin position="40"/>
        <end position="58"/>
    </location>
</feature>
<keyword evidence="3" id="KW-0472">Membrane</keyword>
<evidence type="ECO:0000313" key="5">
    <source>
        <dbReference type="Proteomes" id="UP000620075"/>
    </source>
</evidence>
<dbReference type="Proteomes" id="UP000620075">
    <property type="component" value="Unassembled WGS sequence"/>
</dbReference>
<gene>
    <name evidence="4" type="ORF">JF888_14645</name>
</gene>
<evidence type="ECO:0000313" key="4">
    <source>
        <dbReference type="EMBL" id="MBJ7604404.1"/>
    </source>
</evidence>
<protein>
    <submittedName>
        <fullName evidence="4">CDP-alcohol phosphatidyltransferase family protein</fullName>
    </submittedName>
</protein>
<reference evidence="4 5" key="1">
    <citation type="submission" date="2020-10" db="EMBL/GenBank/DDBJ databases">
        <title>Ca. Dormibacterota MAGs.</title>
        <authorList>
            <person name="Montgomery K."/>
        </authorList>
    </citation>
    <scope>NUCLEOTIDE SEQUENCE [LARGE SCALE GENOMIC DNA]</scope>
    <source>
        <strain evidence="4">SC8811_S16_3</strain>
    </source>
</reference>
<feature type="transmembrane region" description="Helical" evidence="3">
    <location>
        <begin position="70"/>
        <end position="97"/>
    </location>
</feature>
<evidence type="ECO:0000256" key="3">
    <source>
        <dbReference type="SAM" id="Phobius"/>
    </source>
</evidence>
<proteinExistence type="inferred from homology"/>
<dbReference type="PROSITE" id="PS00379">
    <property type="entry name" value="CDP_ALCOHOL_P_TRANSF"/>
    <property type="match status" value="1"/>
</dbReference>
<dbReference type="InterPro" id="IPR043130">
    <property type="entry name" value="CDP-OH_PTrfase_TM_dom"/>
</dbReference>
<comment type="caution">
    <text evidence="4">The sequence shown here is derived from an EMBL/GenBank/DDBJ whole genome shotgun (WGS) entry which is preliminary data.</text>
</comment>
<comment type="similarity">
    <text evidence="2">Belongs to the CDP-alcohol phosphatidyltransferase class-I family.</text>
</comment>
<organism evidence="4 5">
    <name type="scientific">Candidatus Dormiibacter inghamiae</name>
    <dbReference type="NCBI Taxonomy" id="3127013"/>
    <lineage>
        <taxon>Bacteria</taxon>
        <taxon>Bacillati</taxon>
        <taxon>Candidatus Dormiibacterota</taxon>
        <taxon>Candidatus Dormibacteria</taxon>
        <taxon>Candidatus Dormibacterales</taxon>
        <taxon>Candidatus Dormibacteraceae</taxon>
        <taxon>Candidatus Dormiibacter</taxon>
    </lineage>
</organism>
<dbReference type="Pfam" id="PF01066">
    <property type="entry name" value="CDP-OH_P_transf"/>
    <property type="match status" value="1"/>
</dbReference>
<feature type="transmembrane region" description="Helical" evidence="3">
    <location>
        <begin position="16"/>
        <end position="34"/>
    </location>
</feature>
<dbReference type="GO" id="GO:0016780">
    <property type="term" value="F:phosphotransferase activity, for other substituted phosphate groups"/>
    <property type="evidence" value="ECO:0007669"/>
    <property type="project" value="InterPro"/>
</dbReference>
<accession>A0A934KDE8</accession>
<feature type="transmembrane region" description="Helical" evidence="3">
    <location>
        <begin position="178"/>
        <end position="198"/>
    </location>
</feature>
<evidence type="ECO:0000256" key="2">
    <source>
        <dbReference type="RuleBase" id="RU003750"/>
    </source>
</evidence>
<keyword evidence="3" id="KW-1133">Transmembrane helix</keyword>
<dbReference type="AlphaFoldDB" id="A0A934KDE8"/>
<dbReference type="InterPro" id="IPR000462">
    <property type="entry name" value="CDP-OH_P_trans"/>
</dbReference>